<dbReference type="PANTHER" id="PTHR15681:SF1">
    <property type="entry name" value="MAD2L1-BINDING PROTEIN"/>
    <property type="match status" value="1"/>
</dbReference>
<comment type="caution">
    <text evidence="1">The sequence shown here is derived from an EMBL/GenBank/DDBJ whole genome shotgun (WGS) entry which is preliminary data.</text>
</comment>
<accession>A0A507DCZ1</accession>
<protein>
    <submittedName>
        <fullName evidence="1">Uncharacterized protein</fullName>
    </submittedName>
</protein>
<evidence type="ECO:0000313" key="2">
    <source>
        <dbReference type="EMBL" id="TPX52524.1"/>
    </source>
</evidence>
<dbReference type="Proteomes" id="UP000317494">
    <property type="component" value="Unassembled WGS sequence"/>
</dbReference>
<dbReference type="Proteomes" id="UP000320475">
    <property type="component" value="Unassembled WGS sequence"/>
</dbReference>
<dbReference type="Gene3D" id="3.30.900.20">
    <property type="match status" value="1"/>
</dbReference>
<organism evidence="1 4">
    <name type="scientific">Synchytrium endobioticum</name>
    <dbReference type="NCBI Taxonomy" id="286115"/>
    <lineage>
        <taxon>Eukaryota</taxon>
        <taxon>Fungi</taxon>
        <taxon>Fungi incertae sedis</taxon>
        <taxon>Chytridiomycota</taxon>
        <taxon>Chytridiomycota incertae sedis</taxon>
        <taxon>Chytridiomycetes</taxon>
        <taxon>Synchytriales</taxon>
        <taxon>Synchytriaceae</taxon>
        <taxon>Synchytrium</taxon>
    </lineage>
</organism>
<evidence type="ECO:0000313" key="4">
    <source>
        <dbReference type="Proteomes" id="UP000320475"/>
    </source>
</evidence>
<dbReference type="EMBL" id="QEAN01000034">
    <property type="protein sequence ID" value="TPX52524.1"/>
    <property type="molecule type" value="Genomic_DNA"/>
</dbReference>
<dbReference type="PANTHER" id="PTHR15681">
    <property type="entry name" value="MAD2L1-BINDING PROTEIN"/>
    <property type="match status" value="1"/>
</dbReference>
<evidence type="ECO:0000313" key="3">
    <source>
        <dbReference type="Proteomes" id="UP000317494"/>
    </source>
</evidence>
<dbReference type="InterPro" id="IPR053729">
    <property type="entry name" value="MAD2L1BP_domain_sf"/>
</dbReference>
<dbReference type="GO" id="GO:0007096">
    <property type="term" value="P:regulation of exit from mitosis"/>
    <property type="evidence" value="ECO:0007669"/>
    <property type="project" value="InterPro"/>
</dbReference>
<name>A0A507DCZ1_9FUNG</name>
<keyword evidence="3" id="KW-1185">Reference proteome</keyword>
<reference evidence="3 4" key="1">
    <citation type="journal article" date="2019" name="Sci. Rep.">
        <title>Comparative genomics of chytrid fungi reveal insights into the obligate biotrophic and pathogenic lifestyle of Synchytrium endobioticum.</title>
        <authorList>
            <person name="van de Vossenberg B.T.L.H."/>
            <person name="Warris S."/>
            <person name="Nguyen H.D.T."/>
            <person name="van Gent-Pelzer M.P.E."/>
            <person name="Joly D.L."/>
            <person name="van de Geest H.C."/>
            <person name="Bonants P.J.M."/>
            <person name="Smith D.S."/>
            <person name="Levesque C.A."/>
            <person name="van der Lee T.A.J."/>
        </authorList>
    </citation>
    <scope>NUCLEOTIDE SEQUENCE [LARGE SCALE GENOMIC DNA]</scope>
    <source>
        <strain evidence="1 4">LEV6574</strain>
        <strain evidence="2 3">MB42</strain>
    </source>
</reference>
<dbReference type="AlphaFoldDB" id="A0A507DCZ1"/>
<dbReference type="EMBL" id="QEAM01000031">
    <property type="protein sequence ID" value="TPX49559.1"/>
    <property type="molecule type" value="Genomic_DNA"/>
</dbReference>
<dbReference type="VEuPathDB" id="FungiDB:SeMB42_g01355"/>
<evidence type="ECO:0000313" key="1">
    <source>
        <dbReference type="EMBL" id="TPX49559.1"/>
    </source>
</evidence>
<proteinExistence type="predicted"/>
<sequence>MMTSSSSEPLQLVIPIKKPLSSYSLPVVLNAFLAFILFNRSQVFCTVDDLARRVQVITMTGSSGKSTREGKMIQFLTSFQSIMATIHSSLTHFHYHVQQSKMHQPLVVMFAFGSSISMPKEIWRVTLKHMASGQEGACWSDGDVKRMMRMLLDAYIQITLRDLGLTKCHIIIHAPRLQDTCPEGLVTMERYSIKKNVTVVDLCLWYGGADGQVESSRDDMGVDAGHEEDSDWLYYRIKNSISGITY</sequence>
<dbReference type="GO" id="GO:0005634">
    <property type="term" value="C:nucleus"/>
    <property type="evidence" value="ECO:0007669"/>
    <property type="project" value="InterPro"/>
</dbReference>
<gene>
    <name evidence="1" type="ORF">SeLEV6574_g01377</name>
    <name evidence="2" type="ORF">SeMB42_g01355</name>
</gene>
<dbReference type="InterPro" id="IPR009511">
    <property type="entry name" value="MAD1/Cdc20-bound-Mad2-bd"/>
</dbReference>